<dbReference type="InterPro" id="IPR011250">
    <property type="entry name" value="OMP/PagP_B-barrel"/>
</dbReference>
<dbReference type="Proteomes" id="UP000316008">
    <property type="component" value="Unassembled WGS sequence"/>
</dbReference>
<dbReference type="EMBL" id="VLPL01000001">
    <property type="protein sequence ID" value="TSJ48216.1"/>
    <property type="molecule type" value="Genomic_DNA"/>
</dbReference>
<dbReference type="OrthoDB" id="1494391at2"/>
<proteinExistence type="predicted"/>
<evidence type="ECO:0000256" key="1">
    <source>
        <dbReference type="SAM" id="SignalP"/>
    </source>
</evidence>
<feature type="chain" id="PRO_5021811441" evidence="1">
    <location>
        <begin position="19"/>
        <end position="209"/>
    </location>
</feature>
<dbReference type="SUPFAM" id="SSF56925">
    <property type="entry name" value="OMPA-like"/>
    <property type="match status" value="1"/>
</dbReference>
<evidence type="ECO:0000313" key="3">
    <source>
        <dbReference type="Proteomes" id="UP000316008"/>
    </source>
</evidence>
<name>A0A556N7R1_9FLAO</name>
<reference evidence="2 3" key="1">
    <citation type="submission" date="2019-07" db="EMBL/GenBank/DDBJ databases">
        <authorList>
            <person name="Huq M.A."/>
        </authorList>
    </citation>
    <scope>NUCLEOTIDE SEQUENCE [LARGE SCALE GENOMIC DNA]</scope>
    <source>
        <strain evidence="2 3">MAH-3</strain>
    </source>
</reference>
<comment type="caution">
    <text evidence="2">The sequence shown here is derived from an EMBL/GenBank/DDBJ whole genome shotgun (WGS) entry which is preliminary data.</text>
</comment>
<dbReference type="Gene3D" id="2.40.160.20">
    <property type="match status" value="1"/>
</dbReference>
<feature type="signal peptide" evidence="1">
    <location>
        <begin position="1"/>
        <end position="18"/>
    </location>
</feature>
<dbReference type="AlphaFoldDB" id="A0A556N7R1"/>
<keyword evidence="1" id="KW-0732">Signal</keyword>
<protein>
    <submittedName>
        <fullName evidence="2">Porin family protein</fullName>
    </submittedName>
</protein>
<dbReference type="RefSeq" id="WP_144331751.1">
    <property type="nucleotide sequence ID" value="NZ_VLPL01000001.1"/>
</dbReference>
<gene>
    <name evidence="2" type="ORF">FO442_03495</name>
</gene>
<evidence type="ECO:0000313" key="2">
    <source>
        <dbReference type="EMBL" id="TSJ48216.1"/>
    </source>
</evidence>
<organism evidence="2 3">
    <name type="scientific">Fluviicola chungangensis</name>
    <dbReference type="NCBI Taxonomy" id="2597671"/>
    <lineage>
        <taxon>Bacteria</taxon>
        <taxon>Pseudomonadati</taxon>
        <taxon>Bacteroidota</taxon>
        <taxon>Flavobacteriia</taxon>
        <taxon>Flavobacteriales</taxon>
        <taxon>Crocinitomicaceae</taxon>
        <taxon>Fluviicola</taxon>
    </lineage>
</organism>
<keyword evidence="3" id="KW-1185">Reference proteome</keyword>
<accession>A0A556N7R1</accession>
<sequence length="209" mass="23860">MKKRCIFLFVILSCHAFAQDLTIKGGRGGILSFGQRTTLSTFNGDHERPAVGLGGQMRLQLSDRVNTEWFMDYLPVTNQYTRRNDLHIGWSVMFYVLSNPTPKVQPYIVAGHCFDRTLQTELADRSNKIERWSSAVQGGLGLHFNLTQRFDISLSSQYMIHLGTDIHSHMEENGRVEFEKHKGGSLEGHLLTSLTLNYKLGDLWKSKRK</sequence>